<evidence type="ECO:0000256" key="17">
    <source>
        <dbReference type="ARBA" id="ARBA00023054"/>
    </source>
</evidence>
<feature type="compositionally biased region" description="Pro residues" evidence="23">
    <location>
        <begin position="147"/>
        <end position="156"/>
    </location>
</feature>
<evidence type="ECO:0000256" key="1">
    <source>
        <dbReference type="ARBA" id="ARBA00004322"/>
    </source>
</evidence>
<evidence type="ECO:0000256" key="15">
    <source>
        <dbReference type="ARBA" id="ARBA00022853"/>
    </source>
</evidence>
<keyword evidence="8" id="KW-0158">Chromosome</keyword>
<dbReference type="GO" id="GO:0050681">
    <property type="term" value="F:nuclear androgen receptor binding"/>
    <property type="evidence" value="ECO:0007669"/>
    <property type="project" value="Ensembl"/>
</dbReference>
<keyword evidence="20" id="KW-0539">Nucleus</keyword>
<dbReference type="Pfam" id="PF03344">
    <property type="entry name" value="Daxx"/>
    <property type="match status" value="1"/>
</dbReference>
<evidence type="ECO:0000256" key="16">
    <source>
        <dbReference type="ARBA" id="ARBA00023015"/>
    </source>
</evidence>
<evidence type="ECO:0000256" key="5">
    <source>
        <dbReference type="ARBA" id="ARBA00004642"/>
    </source>
</evidence>
<dbReference type="GO" id="GO:0071280">
    <property type="term" value="P:cellular response to copper ion"/>
    <property type="evidence" value="ECO:0007669"/>
    <property type="project" value="Ensembl"/>
</dbReference>
<feature type="region of interest" description="Disordered" evidence="23">
    <location>
        <begin position="367"/>
        <end position="684"/>
    </location>
</feature>
<dbReference type="Proteomes" id="UP000694380">
    <property type="component" value="Unplaced"/>
</dbReference>
<keyword evidence="21" id="KW-0137">Centromere</keyword>
<gene>
    <name evidence="26" type="primary">DAXX</name>
</gene>
<dbReference type="InterPro" id="IPR031333">
    <property type="entry name" value="Daxx_N"/>
</dbReference>
<dbReference type="GO" id="GO:0006334">
    <property type="term" value="P:nucleosome assembly"/>
    <property type="evidence" value="ECO:0007669"/>
    <property type="project" value="Ensembl"/>
</dbReference>
<dbReference type="InterPro" id="IPR038298">
    <property type="entry name" value="Daxx_N_sf"/>
</dbReference>
<feature type="domain" description="Daxx histone-binding" evidence="25">
    <location>
        <begin position="282"/>
        <end position="368"/>
    </location>
</feature>
<feature type="compositionally biased region" description="Acidic residues" evidence="23">
    <location>
        <begin position="507"/>
        <end position="528"/>
    </location>
</feature>
<dbReference type="FunFam" id="1.20.58.2170:FF:000001">
    <property type="entry name" value="Death domain-associated protein 6"/>
    <property type="match status" value="1"/>
</dbReference>
<keyword evidence="19" id="KW-0143">Chaperone</keyword>
<evidence type="ECO:0000313" key="27">
    <source>
        <dbReference type="Proteomes" id="UP000694380"/>
    </source>
</evidence>
<dbReference type="GO" id="GO:0003714">
    <property type="term" value="F:transcription corepressor activity"/>
    <property type="evidence" value="ECO:0007669"/>
    <property type="project" value="Ensembl"/>
</dbReference>
<feature type="compositionally biased region" description="Low complexity" evidence="23">
    <location>
        <begin position="407"/>
        <end position="428"/>
    </location>
</feature>
<comment type="subcellular location">
    <subcellularLocation>
        <location evidence="3">Chromosome</location>
        <location evidence="3">Centromere</location>
    </subcellularLocation>
    <subcellularLocation>
        <location evidence="2">Cytoplasm</location>
    </subcellularLocation>
    <subcellularLocation>
        <location evidence="1">Nucleus</location>
        <location evidence="1">PML body</location>
    </subcellularLocation>
    <subcellularLocation>
        <location evidence="4">Nucleus</location>
        <location evidence="4">Nucleolus</location>
    </subcellularLocation>
    <subcellularLocation>
        <location evidence="5">Nucleus</location>
        <location evidence="5">Nucleoplasm</location>
    </subcellularLocation>
</comment>
<keyword evidence="15" id="KW-0156">Chromatin regulator</keyword>
<dbReference type="GO" id="GO:0010629">
    <property type="term" value="P:negative regulation of gene expression"/>
    <property type="evidence" value="ECO:0007669"/>
    <property type="project" value="Ensembl"/>
</dbReference>
<dbReference type="GO" id="GO:0072738">
    <property type="term" value="P:cellular response to diamide"/>
    <property type="evidence" value="ECO:0007669"/>
    <property type="project" value="Ensembl"/>
</dbReference>
<feature type="region of interest" description="Disordered" evidence="23">
    <location>
        <begin position="708"/>
        <end position="736"/>
    </location>
</feature>
<dbReference type="GO" id="GO:0008625">
    <property type="term" value="P:extrinsic apoptotic signaling pathway via death domain receptors"/>
    <property type="evidence" value="ECO:0007669"/>
    <property type="project" value="Ensembl"/>
</dbReference>
<dbReference type="GO" id="GO:0000775">
    <property type="term" value="C:chromosome, centromeric region"/>
    <property type="evidence" value="ECO:0007669"/>
    <property type="project" value="UniProtKB-SubCell"/>
</dbReference>
<evidence type="ECO:0000256" key="21">
    <source>
        <dbReference type="ARBA" id="ARBA00023328"/>
    </source>
</evidence>
<evidence type="ECO:0000256" key="6">
    <source>
        <dbReference type="ARBA" id="ARBA00008592"/>
    </source>
</evidence>
<evidence type="ECO:0000256" key="8">
    <source>
        <dbReference type="ARBA" id="ARBA00022454"/>
    </source>
</evidence>
<evidence type="ECO:0000259" key="24">
    <source>
        <dbReference type="Pfam" id="PF03344"/>
    </source>
</evidence>
<keyword evidence="18" id="KW-0804">Transcription</keyword>
<evidence type="ECO:0000256" key="10">
    <source>
        <dbReference type="ARBA" id="ARBA00022491"/>
    </source>
</evidence>
<evidence type="ECO:0000256" key="11">
    <source>
        <dbReference type="ARBA" id="ARBA00022499"/>
    </source>
</evidence>
<feature type="domain" description="Daxx N-terminal Rassf1C-interacting" evidence="24">
    <location>
        <begin position="55"/>
        <end position="141"/>
    </location>
</feature>
<dbReference type="GO" id="GO:0003713">
    <property type="term" value="F:transcription coactivator activity"/>
    <property type="evidence" value="ECO:0007669"/>
    <property type="project" value="Ensembl"/>
</dbReference>
<dbReference type="InterPro" id="IPR046378">
    <property type="entry name" value="DAXX_histone-bd"/>
</dbReference>
<dbReference type="GO" id="GO:0007254">
    <property type="term" value="P:JNK cascade"/>
    <property type="evidence" value="ECO:0007669"/>
    <property type="project" value="Ensembl"/>
</dbReference>
<dbReference type="GO" id="GO:0005730">
    <property type="term" value="C:nucleolus"/>
    <property type="evidence" value="ECO:0007669"/>
    <property type="project" value="UniProtKB-SubCell"/>
</dbReference>
<dbReference type="GO" id="GO:1903936">
    <property type="term" value="P:cellular response to sodium arsenite"/>
    <property type="evidence" value="ECO:0007669"/>
    <property type="project" value="Ensembl"/>
</dbReference>
<dbReference type="Gene3D" id="1.20.58.2170">
    <property type="match status" value="1"/>
</dbReference>
<dbReference type="GO" id="GO:0031396">
    <property type="term" value="P:regulation of protein ubiquitination"/>
    <property type="evidence" value="ECO:0007669"/>
    <property type="project" value="Ensembl"/>
</dbReference>
<feature type="compositionally biased region" description="Polar residues" evidence="23">
    <location>
        <begin position="664"/>
        <end position="673"/>
    </location>
</feature>
<evidence type="ECO:0000256" key="20">
    <source>
        <dbReference type="ARBA" id="ARBA00023242"/>
    </source>
</evidence>
<keyword evidence="17" id="KW-0175">Coiled coil</keyword>
<dbReference type="CDD" id="cd13151">
    <property type="entry name" value="DAXX_helical_bundle"/>
    <property type="match status" value="1"/>
</dbReference>
<dbReference type="GO" id="GO:0140416">
    <property type="term" value="F:transcription regulator inhibitor activity"/>
    <property type="evidence" value="ECO:0007669"/>
    <property type="project" value="Ensembl"/>
</dbReference>
<dbReference type="PANTHER" id="PTHR12766:SF7">
    <property type="entry name" value="DEATH DOMAIN-ASSOCIATED PROTEIN 6"/>
    <property type="match status" value="1"/>
</dbReference>
<dbReference type="GeneTree" id="ENSGT00390000009448"/>
<dbReference type="GO" id="GO:0030295">
    <property type="term" value="F:protein kinase activator activity"/>
    <property type="evidence" value="ECO:0007669"/>
    <property type="project" value="Ensembl"/>
</dbReference>
<evidence type="ECO:0000256" key="4">
    <source>
        <dbReference type="ARBA" id="ARBA00004604"/>
    </source>
</evidence>
<dbReference type="GO" id="GO:0005737">
    <property type="term" value="C:cytoplasm"/>
    <property type="evidence" value="ECO:0007669"/>
    <property type="project" value="UniProtKB-SubCell"/>
</dbReference>
<dbReference type="GO" id="GO:0031625">
    <property type="term" value="F:ubiquitin protein ligase binding"/>
    <property type="evidence" value="ECO:0007669"/>
    <property type="project" value="Ensembl"/>
</dbReference>
<evidence type="ECO:0000256" key="18">
    <source>
        <dbReference type="ARBA" id="ARBA00023163"/>
    </source>
</evidence>
<dbReference type="GO" id="GO:0042981">
    <property type="term" value="P:regulation of apoptotic process"/>
    <property type="evidence" value="ECO:0007669"/>
    <property type="project" value="TreeGrafter"/>
</dbReference>
<evidence type="ECO:0000256" key="12">
    <source>
        <dbReference type="ARBA" id="ARBA00022553"/>
    </source>
</evidence>
<evidence type="ECO:0000256" key="2">
    <source>
        <dbReference type="ARBA" id="ARBA00004496"/>
    </source>
</evidence>
<dbReference type="GO" id="GO:0002039">
    <property type="term" value="F:p53 binding"/>
    <property type="evidence" value="ECO:0007669"/>
    <property type="project" value="Ensembl"/>
</dbReference>
<evidence type="ECO:0000256" key="13">
    <source>
        <dbReference type="ARBA" id="ARBA00022703"/>
    </source>
</evidence>
<dbReference type="InterPro" id="IPR046426">
    <property type="entry name" value="DAXX_histone-bd_sf"/>
</dbReference>
<dbReference type="Pfam" id="PF20920">
    <property type="entry name" value="DAXX_hist_bd"/>
    <property type="match status" value="1"/>
</dbReference>
<keyword evidence="10" id="KW-0678">Repressor</keyword>
<keyword evidence="12" id="KW-0597">Phosphoprotein</keyword>
<reference evidence="26" key="2">
    <citation type="submission" date="2025-09" db="UniProtKB">
        <authorList>
            <consortium name="Ensembl"/>
        </authorList>
    </citation>
    <scope>IDENTIFICATION</scope>
</reference>
<accession>A0A8C3FE36</accession>
<dbReference type="PANTHER" id="PTHR12766">
    <property type="entry name" value="DEATH DOMAIN-ASSOCIATED PROTEIN 6 DAXX"/>
    <property type="match status" value="1"/>
</dbReference>
<keyword evidence="27" id="KW-1185">Reference proteome</keyword>
<sequence length="772" mass="84865">MAATVESNIIILDDEEEGLPPPMPREPPGPASASPQLSGTPTKKPDPLAQHGGSFKTENERLFAEFLECCSRLTEEHPEVIPFLASRHQKAGAEFLASAEFRNVLGRCLTRVQSKRSKVYVYINELCTVLKAHTQRRKLALSSAPAPTAPHQPEPAAPEAEREGTSGQRGTGSKRQIRYLENLLRVYMGEIRRLQERELDLAELDNEDSTYLQESRLKRKMMHIFERLCQLKQCSSLTGRVIEQRIPYRGTRYPEVNRRIERFINRPDVFPDYTDILKVIQKASARHSLGLAKRQMQSMALDAFREVGNRLQERRHLDLVYNFGSHLTDQYRPDTDPARRDSALARRLRENREVALTRLDSVVSRYAQLQDESEEEERVRKRAAQARGSAIPRQEGLLPPPCPMAPDPGEGQPQPQGSPSTSATSQGALAVSEEDDDDSEEEEPSSDTDIEEELQQSQEGGEEEEEDAAMQDAEAAGEDTAGDQEDQCMELGLEPGLEPLPCSSGGEDLEDEDEDDEEDEEEDEDEEPLPLAEGQGPPSPKEEEGPPFSPVQELFVLEIEALPLELSETPPPSPQLPGGSEATPKAAPLSPEPSEATPLGPASPETVFSRTEQEVSLKEPASFAVKQEGGGMGDSGLRTQPPAKRRQLSVPRSPLARPLENGGSMISSTSFNGSAGPPACKRGRQELPCGNSCLEVHSIGSEDEDLELPLDGLLPRSPLPDSTRADSPFQSLVSSSQGSPQLCQRLLPKACKAVHPRHHGPGVRCHCARGLP</sequence>
<dbReference type="GO" id="GO:0071276">
    <property type="term" value="P:cellular response to cadmium ion"/>
    <property type="evidence" value="ECO:0007669"/>
    <property type="project" value="Ensembl"/>
</dbReference>
<evidence type="ECO:0000256" key="23">
    <source>
        <dbReference type="SAM" id="MobiDB-lite"/>
    </source>
</evidence>
<dbReference type="GO" id="GO:0042393">
    <property type="term" value="F:histone binding"/>
    <property type="evidence" value="ECO:0007669"/>
    <property type="project" value="Ensembl"/>
</dbReference>
<evidence type="ECO:0000256" key="14">
    <source>
        <dbReference type="ARBA" id="ARBA00022843"/>
    </source>
</evidence>
<evidence type="ECO:0000256" key="3">
    <source>
        <dbReference type="ARBA" id="ARBA00004584"/>
    </source>
</evidence>
<evidence type="ECO:0000256" key="19">
    <source>
        <dbReference type="ARBA" id="ARBA00023186"/>
    </source>
</evidence>
<protein>
    <recommendedName>
        <fullName evidence="7">Death domain-associated protein 6</fullName>
    </recommendedName>
    <alternativeName>
        <fullName evidence="22">Daxx</fullName>
    </alternativeName>
</protein>
<keyword evidence="11" id="KW-1017">Isopeptide bond</keyword>
<feature type="compositionally biased region" description="Low complexity" evidence="23">
    <location>
        <begin position="490"/>
        <end position="501"/>
    </location>
</feature>
<dbReference type="GO" id="GO:0016605">
    <property type="term" value="C:PML body"/>
    <property type="evidence" value="ECO:0007669"/>
    <property type="project" value="UniProtKB-SubCell"/>
</dbReference>
<dbReference type="Ensembl" id="ENSCPBT00000006119.1">
    <property type="protein sequence ID" value="ENSCPBP00000005028.1"/>
    <property type="gene ID" value="ENSCPBG00000004052.1"/>
</dbReference>
<evidence type="ECO:0000256" key="9">
    <source>
        <dbReference type="ARBA" id="ARBA00022490"/>
    </source>
</evidence>
<feature type="compositionally biased region" description="Acidic residues" evidence="23">
    <location>
        <begin position="432"/>
        <end position="488"/>
    </location>
</feature>
<feature type="compositionally biased region" description="Pro residues" evidence="23">
    <location>
        <begin position="19"/>
        <end position="30"/>
    </location>
</feature>
<dbReference type="GO" id="GO:0036480">
    <property type="term" value="P:neuron intrinsic apoptotic signaling pathway in response to oxidative stress"/>
    <property type="evidence" value="ECO:0007669"/>
    <property type="project" value="Ensembl"/>
</dbReference>
<feature type="region of interest" description="Disordered" evidence="23">
    <location>
        <begin position="1"/>
        <end position="54"/>
    </location>
</feature>
<dbReference type="AlphaFoldDB" id="A0A8C3FE36"/>
<keyword evidence="13" id="KW-0053">Apoptosis</keyword>
<organism evidence="26 27">
    <name type="scientific">Chrysemys picta bellii</name>
    <name type="common">Western painted turtle</name>
    <name type="synonym">Emys bellii</name>
    <dbReference type="NCBI Taxonomy" id="8478"/>
    <lineage>
        <taxon>Eukaryota</taxon>
        <taxon>Metazoa</taxon>
        <taxon>Chordata</taxon>
        <taxon>Craniata</taxon>
        <taxon>Vertebrata</taxon>
        <taxon>Euteleostomi</taxon>
        <taxon>Archelosauria</taxon>
        <taxon>Testudinata</taxon>
        <taxon>Testudines</taxon>
        <taxon>Cryptodira</taxon>
        <taxon>Durocryptodira</taxon>
        <taxon>Testudinoidea</taxon>
        <taxon>Emydidae</taxon>
        <taxon>Chrysemys</taxon>
    </lineage>
</organism>
<dbReference type="GO" id="GO:0019901">
    <property type="term" value="F:protein kinase binding"/>
    <property type="evidence" value="ECO:0007669"/>
    <property type="project" value="Ensembl"/>
</dbReference>
<dbReference type="GO" id="GO:0034605">
    <property type="term" value="P:cellular response to heat"/>
    <property type="evidence" value="ECO:0007669"/>
    <property type="project" value="Ensembl"/>
</dbReference>
<dbReference type="Gene3D" id="1.10.8.810">
    <property type="entry name" value="Daxx helical bundle domain"/>
    <property type="match status" value="1"/>
</dbReference>
<dbReference type="GO" id="GO:0030521">
    <property type="term" value="P:androgen receptor signaling pathway"/>
    <property type="evidence" value="ECO:0007669"/>
    <property type="project" value="Ensembl"/>
</dbReference>
<name>A0A8C3FE36_CHRPI</name>
<evidence type="ECO:0000256" key="22">
    <source>
        <dbReference type="ARBA" id="ARBA00029641"/>
    </source>
</evidence>
<evidence type="ECO:0000256" key="7">
    <source>
        <dbReference type="ARBA" id="ARBA00019298"/>
    </source>
</evidence>
<keyword evidence="9" id="KW-0963">Cytoplasm</keyword>
<comment type="similarity">
    <text evidence="6">Belongs to the DAXX family.</text>
</comment>
<dbReference type="FunFam" id="1.10.8.810:FF:000001">
    <property type="entry name" value="Death domain-associated protein 6"/>
    <property type="match status" value="1"/>
</dbReference>
<dbReference type="CDD" id="cd13150">
    <property type="entry name" value="DAXX_histone_binding"/>
    <property type="match status" value="1"/>
</dbReference>
<keyword evidence="16" id="KW-0805">Transcription regulation</keyword>
<evidence type="ECO:0000259" key="25">
    <source>
        <dbReference type="Pfam" id="PF20920"/>
    </source>
</evidence>
<feature type="region of interest" description="Disordered" evidence="23">
    <location>
        <begin position="138"/>
        <end position="173"/>
    </location>
</feature>
<keyword evidence="14" id="KW-0832">Ubl conjugation</keyword>
<proteinExistence type="inferred from homology"/>
<reference evidence="26" key="1">
    <citation type="submission" date="2025-08" db="UniProtKB">
        <authorList>
            <consortium name="Ensembl"/>
        </authorList>
    </citation>
    <scope>IDENTIFICATION</scope>
</reference>
<dbReference type="GO" id="GO:0034620">
    <property type="term" value="P:cellular response to unfolded protein"/>
    <property type="evidence" value="ECO:0007669"/>
    <property type="project" value="Ensembl"/>
</dbReference>
<evidence type="ECO:0000313" key="26">
    <source>
        <dbReference type="Ensembl" id="ENSCPBP00000005028.1"/>
    </source>
</evidence>